<dbReference type="Gene3D" id="3.20.20.120">
    <property type="entry name" value="Enolase-like C-terminal domain"/>
    <property type="match status" value="1"/>
</dbReference>
<name>A0A094SS34_9ZZZZ</name>
<evidence type="ECO:0000256" key="4">
    <source>
        <dbReference type="ARBA" id="ARBA00022723"/>
    </source>
</evidence>
<dbReference type="Pfam" id="PF02746">
    <property type="entry name" value="MR_MLE_N"/>
    <property type="match status" value="1"/>
</dbReference>
<dbReference type="PANTHER" id="PTHR13794:SF58">
    <property type="entry name" value="MITOCHONDRIAL ENOLASE SUPERFAMILY MEMBER 1"/>
    <property type="match status" value="1"/>
</dbReference>
<protein>
    <recommendedName>
        <fullName evidence="3">L-fuconate dehydratase</fullName>
        <ecNumber evidence="3">4.2.1.68</ecNumber>
    </recommendedName>
</protein>
<dbReference type="InterPro" id="IPR029065">
    <property type="entry name" value="Enolase_C-like"/>
</dbReference>
<dbReference type="GO" id="GO:0000287">
    <property type="term" value="F:magnesium ion binding"/>
    <property type="evidence" value="ECO:0007669"/>
    <property type="project" value="TreeGrafter"/>
</dbReference>
<organism evidence="8">
    <name type="scientific">freshwater metagenome</name>
    <dbReference type="NCBI Taxonomy" id="449393"/>
    <lineage>
        <taxon>unclassified sequences</taxon>
        <taxon>metagenomes</taxon>
        <taxon>ecological metagenomes</taxon>
    </lineage>
</organism>
<evidence type="ECO:0000256" key="2">
    <source>
        <dbReference type="ARBA" id="ARBA00001946"/>
    </source>
</evidence>
<evidence type="ECO:0000256" key="3">
    <source>
        <dbReference type="ARBA" id="ARBA00013142"/>
    </source>
</evidence>
<dbReference type="PANTHER" id="PTHR13794">
    <property type="entry name" value="ENOLASE SUPERFAMILY, MANDELATE RACEMASE"/>
    <property type="match status" value="1"/>
</dbReference>
<dbReference type="InterPro" id="IPR029017">
    <property type="entry name" value="Enolase-like_N"/>
</dbReference>
<keyword evidence="4" id="KW-0479">Metal-binding</keyword>
<reference evidence="8" key="1">
    <citation type="submission" date="2014-06" db="EMBL/GenBank/DDBJ databases">
        <title>Key roles for freshwater Actinobacteria revealed by deep metagenomic sequencing.</title>
        <authorList>
            <person name="Ghai R."/>
            <person name="Mizuno C.M."/>
            <person name="Picazo A."/>
            <person name="Camacho A."/>
            <person name="Rodriguez-Valera F."/>
        </authorList>
    </citation>
    <scope>NUCLEOTIDE SEQUENCE</scope>
</reference>
<keyword evidence="5" id="KW-0460">Magnesium</keyword>
<dbReference type="EC" id="4.2.1.68" evidence="3"/>
<dbReference type="InterPro" id="IPR036849">
    <property type="entry name" value="Enolase-like_C_sf"/>
</dbReference>
<proteinExistence type="predicted"/>
<comment type="cofactor">
    <cofactor evidence="2">
        <name>Mg(2+)</name>
        <dbReference type="ChEBI" id="CHEBI:18420"/>
    </cofactor>
</comment>
<dbReference type="SUPFAM" id="SSF54826">
    <property type="entry name" value="Enolase N-terminal domain-like"/>
    <property type="match status" value="1"/>
</dbReference>
<evidence type="ECO:0000256" key="1">
    <source>
        <dbReference type="ARBA" id="ARBA00001737"/>
    </source>
</evidence>
<evidence type="ECO:0000256" key="6">
    <source>
        <dbReference type="ARBA" id="ARBA00023239"/>
    </source>
</evidence>
<gene>
    <name evidence="8" type="ORF">GM51_1495</name>
</gene>
<dbReference type="InterPro" id="IPR013342">
    <property type="entry name" value="Mandelate_racemase_C"/>
</dbReference>
<feature type="domain" description="Mandelate racemase/muconate lactonizing enzyme C-terminal" evidence="7">
    <location>
        <begin position="198"/>
        <end position="294"/>
    </location>
</feature>
<dbReference type="PROSITE" id="PS00909">
    <property type="entry name" value="MR_MLE_2"/>
    <property type="match status" value="1"/>
</dbReference>
<evidence type="ECO:0000256" key="5">
    <source>
        <dbReference type="ARBA" id="ARBA00022842"/>
    </source>
</evidence>
<dbReference type="GO" id="GO:0009063">
    <property type="term" value="P:amino acid catabolic process"/>
    <property type="evidence" value="ECO:0007669"/>
    <property type="project" value="InterPro"/>
</dbReference>
<dbReference type="SMART" id="SM00922">
    <property type="entry name" value="MR_MLE"/>
    <property type="match status" value="1"/>
</dbReference>
<dbReference type="InterPro" id="IPR046945">
    <property type="entry name" value="RHMD-like"/>
</dbReference>
<dbReference type="Gene3D" id="3.30.390.10">
    <property type="entry name" value="Enolase-like, N-terminal domain"/>
    <property type="match status" value="1"/>
</dbReference>
<comment type="caution">
    <text evidence="8">The sequence shown here is derived from an EMBL/GenBank/DDBJ whole genome shotgun (WGS) entry which is preliminary data.</text>
</comment>
<dbReference type="GO" id="GO:0016052">
    <property type="term" value="P:carbohydrate catabolic process"/>
    <property type="evidence" value="ECO:0007669"/>
    <property type="project" value="InterPro"/>
</dbReference>
<dbReference type="SFLD" id="SFLDG00179">
    <property type="entry name" value="mandelate_racemase"/>
    <property type="match status" value="1"/>
</dbReference>
<evidence type="ECO:0000313" key="8">
    <source>
        <dbReference type="EMBL" id="KGA21588.1"/>
    </source>
</evidence>
<keyword evidence="6" id="KW-0456">Lyase</keyword>
<dbReference type="SUPFAM" id="SSF51604">
    <property type="entry name" value="Enolase C-terminal domain-like"/>
    <property type="match status" value="1"/>
</dbReference>
<comment type="catalytic activity">
    <reaction evidence="1">
        <text>L-fuconate = 2-dehydro-3-deoxy-L-fuconate + H2O</text>
        <dbReference type="Rhea" id="RHEA:22772"/>
        <dbReference type="ChEBI" id="CHEBI:15377"/>
        <dbReference type="ChEBI" id="CHEBI:21291"/>
        <dbReference type="ChEBI" id="CHEBI:37448"/>
        <dbReference type="EC" id="4.2.1.68"/>
    </reaction>
</comment>
<sequence length="432" mass="47364">MPKITGFKTIDVRFPTSRGLDGSDAMNKEPDYSAALVILETDDPNLEGHGFVFTCGRGNDLQCDAIELLAPYAVGRDIADLATSMGDFARSLVRDSQIRWLGPEKGVTQMAAGAVVNAAWDLVTKHAKKPLWKFLSDLSPEEIVELIDFRYITDALTPEEALEILRKAQPNRAANEAQLIKEGLPAYTTTPGWLGYTDEKMVRLAKQAVADGYKLIKLKCGGNLDDDKRRLRLAREAVGPDIKISIDANQVWDVNQAIEWIKGIGDVNLHWVEEPTNPDDVLGHATIAKAIAPVRVATGEHGMNRIIFKQMLQAKSLSFMQIDATRVAGVNENLANILMAAKFGIPVCPHAGGVGLCELVQHLAMFDAVAVAGHHADRVVEFVDHLHEHFVVPTDIQNAHYMPPLKPGTGGEMYAQTISDFTFPTGKEWINA</sequence>
<accession>A0A094SS34</accession>
<dbReference type="InterPro" id="IPR013341">
    <property type="entry name" value="Mandelate_racemase_N_dom"/>
</dbReference>
<dbReference type="EMBL" id="JNSL01000004">
    <property type="protein sequence ID" value="KGA21588.1"/>
    <property type="molecule type" value="Genomic_DNA"/>
</dbReference>
<dbReference type="AlphaFoldDB" id="A0A094SS34"/>
<evidence type="ECO:0000259" key="7">
    <source>
        <dbReference type="SMART" id="SM00922"/>
    </source>
</evidence>
<dbReference type="SFLD" id="SFLDS00001">
    <property type="entry name" value="Enolase"/>
    <property type="match status" value="1"/>
</dbReference>
<dbReference type="Pfam" id="PF13378">
    <property type="entry name" value="MR_MLE_C"/>
    <property type="match status" value="1"/>
</dbReference>
<dbReference type="GO" id="GO:0050023">
    <property type="term" value="F:L-fuconate dehydratase activity"/>
    <property type="evidence" value="ECO:0007669"/>
    <property type="project" value="UniProtKB-EC"/>
</dbReference>
<dbReference type="SFLD" id="SFLDF00111">
    <property type="entry name" value="L-fuconate_dehydratase"/>
    <property type="match status" value="1"/>
</dbReference>
<dbReference type="InterPro" id="IPR018110">
    <property type="entry name" value="Mandel_Rmase/mucon_lact_enz_CS"/>
</dbReference>
<dbReference type="InterPro" id="IPR034610">
    <property type="entry name" value="L-fuconate_dehydratase"/>
</dbReference>
<dbReference type="FunFam" id="3.20.20.120:FF:000007">
    <property type="entry name" value="Mitochondrial enolase superfamily member 1"/>
    <property type="match status" value="1"/>
</dbReference>